<dbReference type="EMBL" id="CAMPGE010006443">
    <property type="protein sequence ID" value="CAI2365287.1"/>
    <property type="molecule type" value="Genomic_DNA"/>
</dbReference>
<proteinExistence type="predicted"/>
<feature type="region of interest" description="Disordered" evidence="1">
    <location>
        <begin position="190"/>
        <end position="211"/>
    </location>
</feature>
<organism evidence="2 3">
    <name type="scientific">Euplotes crassus</name>
    <dbReference type="NCBI Taxonomy" id="5936"/>
    <lineage>
        <taxon>Eukaryota</taxon>
        <taxon>Sar</taxon>
        <taxon>Alveolata</taxon>
        <taxon>Ciliophora</taxon>
        <taxon>Intramacronucleata</taxon>
        <taxon>Spirotrichea</taxon>
        <taxon>Hypotrichia</taxon>
        <taxon>Euplotida</taxon>
        <taxon>Euplotidae</taxon>
        <taxon>Moneuplotes</taxon>
    </lineage>
</organism>
<dbReference type="Proteomes" id="UP001295684">
    <property type="component" value="Unassembled WGS sequence"/>
</dbReference>
<comment type="caution">
    <text evidence="2">The sequence shown here is derived from an EMBL/GenBank/DDBJ whole genome shotgun (WGS) entry which is preliminary data.</text>
</comment>
<gene>
    <name evidence="2" type="ORF">ECRASSUSDP1_LOCUS6637</name>
</gene>
<sequence>MNTSLDINTFRRHPQNTLNDSNAKILRFSQQIPIFANIRDIKNRTNDLKRSSMNLASHRIMEIVNPRKSIRKMTNFKRNTSKAKSEVRKYINSGSRYYDKRSKADKFHKKFSKFKGTQNFAVLKNYSNQDQEHRSTRRPIRFGDEEVDSSNASNTGEKTSEKPKRSSLFKKLEKRRTGILLSFDTQKIQDENQEVTSKPSDSTIVSHTTQTNSFARTSRRNILRPSVDSRKNNNNYMARIESYLRANKIRASFKDASLGQMKITDYSSLTTPINPKTTPGMTDADLSYISDIHRIMKTLTKDEQVDGWTKKSRIHRVKRRYGICRKRIFSH</sequence>
<feature type="region of interest" description="Disordered" evidence="1">
    <location>
        <begin position="125"/>
        <end position="170"/>
    </location>
</feature>
<keyword evidence="3" id="KW-1185">Reference proteome</keyword>
<feature type="compositionally biased region" description="Polar residues" evidence="1">
    <location>
        <begin position="194"/>
        <end position="211"/>
    </location>
</feature>
<evidence type="ECO:0000256" key="1">
    <source>
        <dbReference type="SAM" id="MobiDB-lite"/>
    </source>
</evidence>
<evidence type="ECO:0000313" key="3">
    <source>
        <dbReference type="Proteomes" id="UP001295684"/>
    </source>
</evidence>
<evidence type="ECO:0000313" key="2">
    <source>
        <dbReference type="EMBL" id="CAI2365287.1"/>
    </source>
</evidence>
<accession>A0AAD1UAS9</accession>
<reference evidence="2" key="1">
    <citation type="submission" date="2023-07" db="EMBL/GenBank/DDBJ databases">
        <authorList>
            <consortium name="AG Swart"/>
            <person name="Singh M."/>
            <person name="Singh A."/>
            <person name="Seah K."/>
            <person name="Emmerich C."/>
        </authorList>
    </citation>
    <scope>NUCLEOTIDE SEQUENCE</scope>
    <source>
        <strain evidence="2">DP1</strain>
    </source>
</reference>
<dbReference type="AlphaFoldDB" id="A0AAD1UAS9"/>
<name>A0AAD1UAS9_EUPCR</name>
<protein>
    <submittedName>
        <fullName evidence="2">Uncharacterized protein</fullName>
    </submittedName>
</protein>